<feature type="domain" description="AMP-dependent synthetase/ligase" evidence="1">
    <location>
        <begin position="75"/>
        <end position="217"/>
    </location>
</feature>
<reference evidence="3 4" key="1">
    <citation type="submission" date="2020-10" db="EMBL/GenBank/DDBJ databases">
        <title>Connecting structure to function with the recovery of over 1000 high-quality activated sludge metagenome-assembled genomes encoding full-length rRNA genes using long-read sequencing.</title>
        <authorList>
            <person name="Singleton C.M."/>
            <person name="Petriglieri F."/>
            <person name="Kristensen J.M."/>
            <person name="Kirkegaard R.H."/>
            <person name="Michaelsen T.Y."/>
            <person name="Andersen M.H."/>
            <person name="Karst S.M."/>
            <person name="Dueholm M.S."/>
            <person name="Nielsen P.H."/>
            <person name="Albertsen M."/>
        </authorList>
    </citation>
    <scope>NUCLEOTIDE SEQUENCE [LARGE SCALE GENOMIC DNA]</scope>
    <source>
        <strain evidence="3">Lyne_18-Q3-R50-59_MAXAC.006</strain>
    </source>
</reference>
<gene>
    <name evidence="3" type="ORF">IPN02_15335</name>
</gene>
<dbReference type="Gene3D" id="3.30.300.30">
    <property type="match status" value="1"/>
</dbReference>
<dbReference type="InterPro" id="IPR000873">
    <property type="entry name" value="AMP-dep_synth/lig_dom"/>
</dbReference>
<evidence type="ECO:0000259" key="1">
    <source>
        <dbReference type="Pfam" id="PF00501"/>
    </source>
</evidence>
<dbReference type="Pfam" id="PF13193">
    <property type="entry name" value="AMP-binding_C"/>
    <property type="match status" value="1"/>
</dbReference>
<dbReference type="GO" id="GO:0016878">
    <property type="term" value="F:acid-thiol ligase activity"/>
    <property type="evidence" value="ECO:0007669"/>
    <property type="project" value="UniProtKB-ARBA"/>
</dbReference>
<sequence length="377" mass="39645">MTRRLVALQMEGGAQYLAMVQRVWDDGDAIAPLPVNAPRPHLDRLLATLAPQVLIDAHGEATSLPGGRGVGDGDALVIATSGTSGSPKGIVHTHRALEYMAFATSTALGVDDEARWLVALPLNHIGGFSILPRALHTGAGLEILPRFDATAVEAAARAGATHTSLVTTALGRIDASLFRRILLGGSAIPAERPANCVATYGMTETAGGIVYDGLALNGVSVRIDAPDEDGLGEVHLSSPTLLRCYRDGSEPFDAEGYLPTGDLGRLDPVTGRLSVTGRADEMIVTGGHKVWPAPVEDALRAHPAVADVAVRARPDPEWGHAVEALVVTLEAAGPPSLDELRGLVKEQLPAYCAPRHLTLVDALPRSDLGKLRRSHLR</sequence>
<dbReference type="Gene3D" id="3.40.50.12780">
    <property type="entry name" value="N-terminal domain of ligase-like"/>
    <property type="match status" value="1"/>
</dbReference>
<dbReference type="EMBL" id="JADJZA010000008">
    <property type="protein sequence ID" value="MBK9298176.1"/>
    <property type="molecule type" value="Genomic_DNA"/>
</dbReference>
<feature type="domain" description="AMP-binding enzyme C-terminal" evidence="2">
    <location>
        <begin position="295"/>
        <end position="370"/>
    </location>
</feature>
<dbReference type="InterPro" id="IPR025110">
    <property type="entry name" value="AMP-bd_C"/>
</dbReference>
<evidence type="ECO:0000259" key="2">
    <source>
        <dbReference type="Pfam" id="PF13193"/>
    </source>
</evidence>
<dbReference type="AlphaFoldDB" id="A0A936NFS8"/>
<comment type="caution">
    <text evidence="3">The sequence shown here is derived from an EMBL/GenBank/DDBJ whole genome shotgun (WGS) entry which is preliminary data.</text>
</comment>
<name>A0A936NFS8_9ACTN</name>
<dbReference type="InterPro" id="IPR020845">
    <property type="entry name" value="AMP-binding_CS"/>
</dbReference>
<evidence type="ECO:0000313" key="3">
    <source>
        <dbReference type="EMBL" id="MBK9298176.1"/>
    </source>
</evidence>
<dbReference type="PANTHER" id="PTHR43767:SF1">
    <property type="entry name" value="NONRIBOSOMAL PEPTIDE SYNTHASE PES1 (EUROFUNG)-RELATED"/>
    <property type="match status" value="1"/>
</dbReference>
<dbReference type="InterPro" id="IPR042099">
    <property type="entry name" value="ANL_N_sf"/>
</dbReference>
<dbReference type="InterPro" id="IPR045851">
    <property type="entry name" value="AMP-bd_C_sf"/>
</dbReference>
<dbReference type="InterPro" id="IPR050237">
    <property type="entry name" value="ATP-dep_AMP-bd_enzyme"/>
</dbReference>
<dbReference type="Pfam" id="PF00501">
    <property type="entry name" value="AMP-binding"/>
    <property type="match status" value="1"/>
</dbReference>
<dbReference type="PANTHER" id="PTHR43767">
    <property type="entry name" value="LONG-CHAIN-FATTY-ACID--COA LIGASE"/>
    <property type="match status" value="1"/>
</dbReference>
<protein>
    <submittedName>
        <fullName evidence="3">AMP-binding protein</fullName>
    </submittedName>
</protein>
<organism evidence="3 4">
    <name type="scientific">Candidatus Neomicrothrix subdominans</name>
    <dbReference type="NCBI Taxonomy" id="2954438"/>
    <lineage>
        <taxon>Bacteria</taxon>
        <taxon>Bacillati</taxon>
        <taxon>Actinomycetota</taxon>
        <taxon>Acidimicrobiia</taxon>
        <taxon>Acidimicrobiales</taxon>
        <taxon>Microthrixaceae</taxon>
        <taxon>Candidatus Neomicrothrix</taxon>
    </lineage>
</organism>
<proteinExistence type="predicted"/>
<accession>A0A936NFS8</accession>
<dbReference type="Proteomes" id="UP000727993">
    <property type="component" value="Unassembled WGS sequence"/>
</dbReference>
<dbReference type="SUPFAM" id="SSF56801">
    <property type="entry name" value="Acetyl-CoA synthetase-like"/>
    <property type="match status" value="1"/>
</dbReference>
<evidence type="ECO:0000313" key="4">
    <source>
        <dbReference type="Proteomes" id="UP000727993"/>
    </source>
</evidence>
<dbReference type="PROSITE" id="PS00455">
    <property type="entry name" value="AMP_BINDING"/>
    <property type="match status" value="1"/>
</dbReference>